<evidence type="ECO:0000259" key="1">
    <source>
        <dbReference type="Pfam" id="PF12500"/>
    </source>
</evidence>
<dbReference type="GeneID" id="86821309"/>
<dbReference type="InterPro" id="IPR029057">
    <property type="entry name" value="PRTase-like"/>
</dbReference>
<evidence type="ECO:0008006" key="5">
    <source>
        <dbReference type="Google" id="ProtNLM"/>
    </source>
</evidence>
<dbReference type="InterPro" id="IPR022537">
    <property type="entry name" value="TRSP_dom"/>
</dbReference>
<reference evidence="3 4" key="2">
    <citation type="submission" date="2009-02" db="EMBL/GenBank/DDBJ databases">
        <title>Draft genome sequence of Blautia hydrogenotrophica DSM 10507 (Ruminococcus hydrogenotrophicus DSM 10507).</title>
        <authorList>
            <person name="Sudarsanam P."/>
            <person name="Ley R."/>
            <person name="Guruge J."/>
            <person name="Turnbaugh P.J."/>
            <person name="Mahowald M."/>
            <person name="Liep D."/>
            <person name="Gordon J."/>
        </authorList>
    </citation>
    <scope>NUCLEOTIDE SEQUENCE [LARGE SCALE GENOMIC DNA]</scope>
    <source>
        <strain evidence="4">DSM 10507 / JCM 14656 / S5a33</strain>
    </source>
</reference>
<accession>C0CIL3</accession>
<reference evidence="3 4" key="1">
    <citation type="submission" date="2009-01" db="EMBL/GenBank/DDBJ databases">
        <authorList>
            <person name="Fulton L."/>
            <person name="Clifton S."/>
            <person name="Fulton B."/>
            <person name="Xu J."/>
            <person name="Minx P."/>
            <person name="Pepin K.H."/>
            <person name="Johnson M."/>
            <person name="Bhonagiri V."/>
            <person name="Nash W.E."/>
            <person name="Mardis E.R."/>
            <person name="Wilson R.K."/>
        </authorList>
    </citation>
    <scope>NUCLEOTIDE SEQUENCE [LARGE SCALE GENOMIC DNA]</scope>
    <source>
        <strain evidence="4">DSM 10507 / JCM 14656 / S5a33</strain>
    </source>
</reference>
<protein>
    <recommendedName>
        <fullName evidence="5">Orotate phosphoribosyltransferase</fullName>
    </recommendedName>
</protein>
<dbReference type="AlphaFoldDB" id="C0CIL3"/>
<dbReference type="Pfam" id="PF12500">
    <property type="entry name" value="TRSP"/>
    <property type="match status" value="1"/>
</dbReference>
<dbReference type="InterPro" id="IPR000836">
    <property type="entry name" value="PRTase_dom"/>
</dbReference>
<dbReference type="Pfam" id="PF15609">
    <property type="entry name" value="PRTase_2"/>
    <property type="match status" value="1"/>
</dbReference>
<dbReference type="InterPro" id="IPR041688">
    <property type="entry name" value="PRTase_2"/>
</dbReference>
<dbReference type="CDD" id="cd06223">
    <property type="entry name" value="PRTases_typeI"/>
    <property type="match status" value="1"/>
</dbReference>
<gene>
    <name evidence="3" type="ORF">RUMHYD_00677</name>
</gene>
<evidence type="ECO:0000313" key="4">
    <source>
        <dbReference type="Proteomes" id="UP000003100"/>
    </source>
</evidence>
<sequence>MYRESDLVCVAKRLNNKKRGYLVVNRLQGKHIPVRPAQALELFESLADVLQGEYGRDSLLLVGFAETATAIGAAVAAALGCRYMQTTREKLDDVDWLYFSESHSHATQQKLVREDVEKAAEECTRIVFVEDEVTTGNTIGKIVQILKERYPGKFQYSVASVLNGMKEADLKSFCDLGISVHYLVKTDHEGFEKIAAGYPEDGKVVDCVGAAGMAREPWELVPGRVDARRLVDSTRMRQQCERLGKAVLERYPVKAGERILVLGTEEFMYPPLCIAAWMERKGADVSFHATTRSPIAVSADESYPFQCRYELRSFYDGERATYLYDLDKYDQVYVVTDAWQEEEAGTDSLAYALSQSGNFAVHWIRWENE</sequence>
<dbReference type="HOGENOM" id="CLU_048544_1_0_9"/>
<dbReference type="PATRIC" id="fig|476272.21.peg.3682"/>
<dbReference type="RefSeq" id="WP_005946075.1">
    <property type="nucleotide sequence ID" value="NZ_CP136423.1"/>
</dbReference>
<feature type="domain" description="Orotate phosphoribosyltransferase-like" evidence="2">
    <location>
        <begin position="8"/>
        <end position="176"/>
    </location>
</feature>
<dbReference type="SUPFAM" id="SSF53271">
    <property type="entry name" value="PRTase-like"/>
    <property type="match status" value="1"/>
</dbReference>
<proteinExistence type="predicted"/>
<evidence type="ECO:0000259" key="2">
    <source>
        <dbReference type="Pfam" id="PF15609"/>
    </source>
</evidence>
<name>C0CIL3_BLAHS</name>
<feature type="domain" description="TRSP" evidence="1">
    <location>
        <begin position="233"/>
        <end position="345"/>
    </location>
</feature>
<organism evidence="3 4">
    <name type="scientific">Blautia hydrogenotrophica (strain DSM 10507 / JCM 14656 / S5a33)</name>
    <name type="common">Ruminococcus hydrogenotrophicus</name>
    <dbReference type="NCBI Taxonomy" id="476272"/>
    <lineage>
        <taxon>Bacteria</taxon>
        <taxon>Bacillati</taxon>
        <taxon>Bacillota</taxon>
        <taxon>Clostridia</taxon>
        <taxon>Lachnospirales</taxon>
        <taxon>Lachnospiraceae</taxon>
        <taxon>Blautia</taxon>
    </lineage>
</organism>
<dbReference type="Gene3D" id="3.40.50.2020">
    <property type="match status" value="1"/>
</dbReference>
<keyword evidence="4" id="KW-1185">Reference proteome</keyword>
<evidence type="ECO:0000313" key="3">
    <source>
        <dbReference type="EMBL" id="EEG50396.1"/>
    </source>
</evidence>
<dbReference type="Proteomes" id="UP000003100">
    <property type="component" value="Unassembled WGS sequence"/>
</dbReference>
<dbReference type="eggNOG" id="COG0503">
    <property type="taxonomic scope" value="Bacteria"/>
</dbReference>
<comment type="caution">
    <text evidence="3">The sequence shown here is derived from an EMBL/GenBank/DDBJ whole genome shotgun (WGS) entry which is preliminary data.</text>
</comment>
<dbReference type="EMBL" id="ACBZ01000024">
    <property type="protein sequence ID" value="EEG50396.1"/>
    <property type="molecule type" value="Genomic_DNA"/>
</dbReference>